<reference evidence="3" key="1">
    <citation type="submission" date="2021-01" db="EMBL/GenBank/DDBJ databases">
        <title>Whole genome shotgun sequence of Rhizocola hellebori NBRC 109834.</title>
        <authorList>
            <person name="Komaki H."/>
            <person name="Tamura T."/>
        </authorList>
    </citation>
    <scope>NUCLEOTIDE SEQUENCE</scope>
    <source>
        <strain evidence="3">NBRC 109834</strain>
    </source>
</reference>
<dbReference type="EMBL" id="BONY01000052">
    <property type="protein sequence ID" value="GIH08632.1"/>
    <property type="molecule type" value="Genomic_DNA"/>
</dbReference>
<organism evidence="3 4">
    <name type="scientific">Rhizocola hellebori</name>
    <dbReference type="NCBI Taxonomy" id="1392758"/>
    <lineage>
        <taxon>Bacteria</taxon>
        <taxon>Bacillati</taxon>
        <taxon>Actinomycetota</taxon>
        <taxon>Actinomycetes</taxon>
        <taxon>Micromonosporales</taxon>
        <taxon>Micromonosporaceae</taxon>
        <taxon>Rhizocola</taxon>
    </lineage>
</organism>
<evidence type="ECO:0000313" key="3">
    <source>
        <dbReference type="EMBL" id="GIH08632.1"/>
    </source>
</evidence>
<dbReference type="Proteomes" id="UP000612899">
    <property type="component" value="Unassembled WGS sequence"/>
</dbReference>
<sequence length="210" mass="20874">MKRTPVLTLLAGLAVAAVLLVMSAIAANKPADDKVTAANELPASTAAPAPTLSPTPPPTQAPAKVNATWAGVVDGGAATIAIAVKDGVAVAYLCDGKKIEAWLQGTAAAGKLSLTGKNGATLTGTFGGGKATGKIVASGKSWTFTAPTAQPPGGLYRAAQFVNSANVVCGWIVLADGTQVGVCTPDGKEPEPAPRLDVTAARPINPQDPT</sequence>
<protein>
    <recommendedName>
        <fullName evidence="5">Serine/threonine protein kinase</fullName>
    </recommendedName>
</protein>
<feature type="signal peptide" evidence="2">
    <location>
        <begin position="1"/>
        <end position="26"/>
    </location>
</feature>
<dbReference type="AlphaFoldDB" id="A0A8J3QFG9"/>
<proteinExistence type="predicted"/>
<evidence type="ECO:0000256" key="2">
    <source>
        <dbReference type="SAM" id="SignalP"/>
    </source>
</evidence>
<evidence type="ECO:0000256" key="1">
    <source>
        <dbReference type="SAM" id="MobiDB-lite"/>
    </source>
</evidence>
<keyword evidence="2" id="KW-0732">Signal</keyword>
<gene>
    <name evidence="3" type="ORF">Rhe02_66990</name>
</gene>
<evidence type="ECO:0000313" key="4">
    <source>
        <dbReference type="Proteomes" id="UP000612899"/>
    </source>
</evidence>
<dbReference type="RefSeq" id="WP_203912379.1">
    <property type="nucleotide sequence ID" value="NZ_BONY01000052.1"/>
</dbReference>
<accession>A0A8J3QFG9</accession>
<feature type="region of interest" description="Disordered" evidence="1">
    <location>
        <begin position="185"/>
        <end position="210"/>
    </location>
</feature>
<keyword evidence="4" id="KW-1185">Reference proteome</keyword>
<name>A0A8J3QFG9_9ACTN</name>
<feature type="chain" id="PRO_5035179887" description="Serine/threonine protein kinase" evidence="2">
    <location>
        <begin position="27"/>
        <end position="210"/>
    </location>
</feature>
<evidence type="ECO:0008006" key="5">
    <source>
        <dbReference type="Google" id="ProtNLM"/>
    </source>
</evidence>
<comment type="caution">
    <text evidence="3">The sequence shown here is derived from an EMBL/GenBank/DDBJ whole genome shotgun (WGS) entry which is preliminary data.</text>
</comment>